<evidence type="ECO:0000256" key="1">
    <source>
        <dbReference type="SAM" id="MobiDB-lite"/>
    </source>
</evidence>
<dbReference type="AlphaFoldDB" id="F9W3L2"/>
<feature type="region of interest" description="Disordered" evidence="1">
    <location>
        <begin position="137"/>
        <end position="157"/>
    </location>
</feature>
<reference evidence="2 3" key="2">
    <citation type="journal article" date="2012" name="Proc. Natl. Acad. Sci. U.S.A.">
        <title>Antigenic diversity is generated by distinct evolutionary mechanisms in African trypanosome species.</title>
        <authorList>
            <person name="Jackson A.P."/>
            <person name="Berry A."/>
            <person name="Aslett M."/>
            <person name="Allison H.C."/>
            <person name="Burton P."/>
            <person name="Vavrova-Anderson J."/>
            <person name="Brown R."/>
            <person name="Browne H."/>
            <person name="Corton N."/>
            <person name="Hauser H."/>
            <person name="Gamble J."/>
            <person name="Gilderthorp R."/>
            <person name="Marcello L."/>
            <person name="McQuillan J."/>
            <person name="Otto T.D."/>
            <person name="Quail M.A."/>
            <person name="Sanders M.J."/>
            <person name="van Tonder A."/>
            <person name="Ginger M.L."/>
            <person name="Field M.C."/>
            <person name="Barry J.D."/>
            <person name="Hertz-Fowler C."/>
            <person name="Berriman M."/>
        </authorList>
    </citation>
    <scope>NUCLEOTIDE SEQUENCE [LARGE SCALE GENOMIC DNA]</scope>
    <source>
        <strain evidence="2 3">IL3000</strain>
    </source>
</reference>
<comment type="caution">
    <text evidence="2">The sequence shown here is derived from an EMBL/GenBank/DDBJ whole genome shotgun (WGS) entry which is preliminary data.</text>
</comment>
<proteinExistence type="predicted"/>
<reference evidence="3" key="1">
    <citation type="submission" date="2011-07" db="EMBL/GenBank/DDBJ databases">
        <title>Divergent evolution of antigenic variation in African trypanosomes.</title>
        <authorList>
            <person name="Jackson A.P."/>
            <person name="Berry A."/>
            <person name="Allison H.C."/>
            <person name="Burton P."/>
            <person name="Anderson J."/>
            <person name="Aslett M."/>
            <person name="Brown R."/>
            <person name="Corton N."/>
            <person name="Harris D."/>
            <person name="Hauser H."/>
            <person name="Gamble J."/>
            <person name="Gilderthorp R."/>
            <person name="McQuillan J."/>
            <person name="Quail M.A."/>
            <person name="Sanders M."/>
            <person name="Van Tonder A."/>
            <person name="Ginger M.L."/>
            <person name="Donelson J.E."/>
            <person name="Field M.C."/>
            <person name="Barry J.D."/>
            <person name="Berriman M."/>
            <person name="Hertz-Fowler C."/>
        </authorList>
    </citation>
    <scope>NUCLEOTIDE SEQUENCE [LARGE SCALE GENOMIC DNA]</scope>
    <source>
        <strain evidence="3">IL3000</strain>
    </source>
</reference>
<evidence type="ECO:0000313" key="2">
    <source>
        <dbReference type="EMBL" id="CCD11733.1"/>
    </source>
</evidence>
<organism evidence="2 3">
    <name type="scientific">Trypanosoma congolense (strain IL3000)</name>
    <dbReference type="NCBI Taxonomy" id="1068625"/>
    <lineage>
        <taxon>Eukaryota</taxon>
        <taxon>Discoba</taxon>
        <taxon>Euglenozoa</taxon>
        <taxon>Kinetoplastea</taxon>
        <taxon>Metakinetoplastina</taxon>
        <taxon>Trypanosomatida</taxon>
        <taxon>Trypanosomatidae</taxon>
        <taxon>Trypanosoma</taxon>
        <taxon>Nannomonas</taxon>
    </lineage>
</organism>
<dbReference type="OMA" id="REFPPVH"/>
<protein>
    <submittedName>
        <fullName evidence="2">WGS project CAEQ00000000 data, annotated contig 1072</fullName>
    </submittedName>
</protein>
<evidence type="ECO:0000313" key="3">
    <source>
        <dbReference type="Proteomes" id="UP000000702"/>
    </source>
</evidence>
<name>F9W3L2_TRYCI</name>
<gene>
    <name evidence="2" type="ORF">TCIL3000_0_26860</name>
</gene>
<dbReference type="VEuPathDB" id="TriTrypDB:TcIL3000_0_26860"/>
<feature type="compositionally biased region" description="Basic and acidic residues" evidence="1">
    <location>
        <begin position="137"/>
        <end position="146"/>
    </location>
</feature>
<dbReference type="Proteomes" id="UP000000702">
    <property type="component" value="Unassembled WGS sequence"/>
</dbReference>
<keyword evidence="3" id="KW-1185">Reference proteome</keyword>
<sequence length="157" mass="17059">MSSTNATAAPAAAIDDYTPEEHLTSIVMEYRKLEAVNQNGVERMYSAFSSPFKIGNKPCEAARADALGCLSEVIGGFRSKNVVGREDVHADSSESLRAEREFPPVHRCHESVLAYETCILEKSLPKHNSLVASFEARRSQEAEMPPRDGAVAATSST</sequence>
<accession>F9W3L2</accession>
<dbReference type="EMBL" id="CAEQ01000432">
    <property type="protein sequence ID" value="CCD11733.1"/>
    <property type="molecule type" value="Genomic_DNA"/>
</dbReference>